<reference evidence="1" key="1">
    <citation type="submission" date="2018-02" db="EMBL/GenBank/DDBJ databases">
        <title>Rhizophora mucronata_Transcriptome.</title>
        <authorList>
            <person name="Meera S.P."/>
            <person name="Sreeshan A."/>
            <person name="Augustine A."/>
        </authorList>
    </citation>
    <scope>NUCLEOTIDE SEQUENCE</scope>
    <source>
        <tissue evidence="1">Leaf</tissue>
    </source>
</reference>
<proteinExistence type="predicted"/>
<name>A0A2P2L9D3_RHIMU</name>
<dbReference type="EMBL" id="GGEC01034087">
    <property type="protein sequence ID" value="MBX14571.1"/>
    <property type="molecule type" value="Transcribed_RNA"/>
</dbReference>
<organism evidence="1">
    <name type="scientific">Rhizophora mucronata</name>
    <name type="common">Asiatic mangrove</name>
    <dbReference type="NCBI Taxonomy" id="61149"/>
    <lineage>
        <taxon>Eukaryota</taxon>
        <taxon>Viridiplantae</taxon>
        <taxon>Streptophyta</taxon>
        <taxon>Embryophyta</taxon>
        <taxon>Tracheophyta</taxon>
        <taxon>Spermatophyta</taxon>
        <taxon>Magnoliopsida</taxon>
        <taxon>eudicotyledons</taxon>
        <taxon>Gunneridae</taxon>
        <taxon>Pentapetalae</taxon>
        <taxon>rosids</taxon>
        <taxon>fabids</taxon>
        <taxon>Malpighiales</taxon>
        <taxon>Rhizophoraceae</taxon>
        <taxon>Rhizophora</taxon>
    </lineage>
</organism>
<evidence type="ECO:0000313" key="1">
    <source>
        <dbReference type="EMBL" id="MBX14571.1"/>
    </source>
</evidence>
<protein>
    <submittedName>
        <fullName evidence="1">Uncharacterized protein</fullName>
    </submittedName>
</protein>
<dbReference type="AlphaFoldDB" id="A0A2P2L9D3"/>
<sequence length="61" mass="7065">MGSAYEVLKWAFEPKNHGAQYIYSIDILRDLDNPGLLRHRLLSLSHRRPAAWLPLLPARRA</sequence>
<accession>A0A2P2L9D3</accession>